<evidence type="ECO:0000256" key="1">
    <source>
        <dbReference type="SAM" id="MobiDB-lite"/>
    </source>
</evidence>
<proteinExistence type="predicted"/>
<organism evidence="2 3">
    <name type="scientific">Sphingomonas citri</name>
    <dbReference type="NCBI Taxonomy" id="2862499"/>
    <lineage>
        <taxon>Bacteria</taxon>
        <taxon>Pseudomonadati</taxon>
        <taxon>Pseudomonadota</taxon>
        <taxon>Alphaproteobacteria</taxon>
        <taxon>Sphingomonadales</taxon>
        <taxon>Sphingomonadaceae</taxon>
        <taxon>Sphingomonas</taxon>
    </lineage>
</organism>
<evidence type="ECO:0000313" key="2">
    <source>
        <dbReference type="EMBL" id="MBW6531727.1"/>
    </source>
</evidence>
<protein>
    <submittedName>
        <fullName evidence="2">Uncharacterized protein</fullName>
    </submittedName>
</protein>
<dbReference type="Proteomes" id="UP000759103">
    <property type="component" value="Unassembled WGS sequence"/>
</dbReference>
<evidence type="ECO:0000313" key="3">
    <source>
        <dbReference type="Proteomes" id="UP000759103"/>
    </source>
</evidence>
<accession>A0ABS7BQ34</accession>
<feature type="region of interest" description="Disordered" evidence="1">
    <location>
        <begin position="131"/>
        <end position="157"/>
    </location>
</feature>
<feature type="compositionally biased region" description="Basic and acidic residues" evidence="1">
    <location>
        <begin position="131"/>
        <end position="150"/>
    </location>
</feature>
<sequence>MLTALVLLLGSPATGAPAVSPRAAAAHDERAHATAVLTAAFARLLPPTAVPPRVTLSDVAVAAPFARREADAVIVDPRVAELIHTSPEALAFAALALGYDDDDAARTPSSAGIDLRTVAAALAVGAAGDRLDRSGRAETPDDRRARRRYDWTPPTTERLSASAAAARRAVALLTRAGGCTAPLVALLRRMAATERDPGGRPAALFARQVLDDLGPVAYPPDGSCLRP</sequence>
<comment type="caution">
    <text evidence="2">The sequence shown here is derived from an EMBL/GenBank/DDBJ whole genome shotgun (WGS) entry which is preliminary data.</text>
</comment>
<name>A0ABS7BQ34_9SPHN</name>
<dbReference type="EMBL" id="JAHXZN010000004">
    <property type="protein sequence ID" value="MBW6531727.1"/>
    <property type="molecule type" value="Genomic_DNA"/>
</dbReference>
<dbReference type="RefSeq" id="WP_219749108.1">
    <property type="nucleotide sequence ID" value="NZ_JAHXZN010000004.1"/>
</dbReference>
<gene>
    <name evidence="2" type="ORF">KZ820_13365</name>
</gene>
<reference evidence="2 3" key="1">
    <citation type="submission" date="2021-07" db="EMBL/GenBank/DDBJ databases">
        <title>Sphingomonas sp.</title>
        <authorList>
            <person name="Feng G."/>
            <person name="Li J."/>
            <person name="Pan M."/>
        </authorList>
    </citation>
    <scope>NUCLEOTIDE SEQUENCE [LARGE SCALE GENOMIC DNA]</scope>
    <source>
        <strain evidence="2 3">RRHST34</strain>
    </source>
</reference>
<keyword evidence="3" id="KW-1185">Reference proteome</keyword>